<dbReference type="Proteomes" id="UP000094626">
    <property type="component" value="Plasmid pSA1"/>
</dbReference>
<dbReference type="KEGG" id="nre:BES08_18490"/>
<dbReference type="InterPro" id="IPR055493">
    <property type="entry name" value="DUF7065"/>
</dbReference>
<dbReference type="eggNOG" id="ENOG502Z9BX">
    <property type="taxonomic scope" value="Bacteria"/>
</dbReference>
<dbReference type="AlphaFoldDB" id="A0A031K134"/>
<keyword evidence="6" id="KW-1185">Reference proteome</keyword>
<dbReference type="EMBL" id="CP017076">
    <property type="protein sequence ID" value="AOR78898.1"/>
    <property type="molecule type" value="Genomic_DNA"/>
</dbReference>
<name>A0A031K134_9SPHN</name>
<dbReference type="Pfam" id="PF23213">
    <property type="entry name" value="DUF7065"/>
    <property type="match status" value="1"/>
</dbReference>
<feature type="domain" description="DUF7064" evidence="1">
    <location>
        <begin position="193"/>
        <end position="302"/>
    </location>
</feature>
<organism evidence="4 5">
    <name type="scientific">Novosphingobium resinovorum</name>
    <dbReference type="NCBI Taxonomy" id="158500"/>
    <lineage>
        <taxon>Bacteria</taxon>
        <taxon>Pseudomonadati</taxon>
        <taxon>Pseudomonadota</taxon>
        <taxon>Alphaproteobacteria</taxon>
        <taxon>Sphingomonadales</taxon>
        <taxon>Sphingomonadaceae</taxon>
        <taxon>Novosphingobium</taxon>
    </lineage>
</organism>
<dbReference type="EMBL" id="JFYZ01000005">
    <property type="protein sequence ID" value="EZP82925.1"/>
    <property type="molecule type" value="Genomic_DNA"/>
</dbReference>
<evidence type="ECO:0000313" key="5">
    <source>
        <dbReference type="Proteomes" id="UP000024329"/>
    </source>
</evidence>
<dbReference type="Proteomes" id="UP000024329">
    <property type="component" value="Unassembled WGS sequence"/>
</dbReference>
<reference evidence="3" key="2">
    <citation type="submission" date="2016-08" db="EMBL/GenBank/DDBJ databases">
        <authorList>
            <person name="Seilhamer J.J."/>
        </authorList>
    </citation>
    <scope>NUCLEOTIDE SEQUENCE [LARGE SCALE GENOMIC DNA]</scope>
    <source>
        <strain evidence="3">SA1</strain>
        <plasmid evidence="3">pSA1</plasmid>
    </source>
</reference>
<dbReference type="OrthoDB" id="7054648at2"/>
<evidence type="ECO:0000313" key="4">
    <source>
        <dbReference type="EMBL" id="EZP82925.1"/>
    </source>
</evidence>
<reference evidence="4 5" key="1">
    <citation type="submission" date="2014-03" db="EMBL/GenBank/DDBJ databases">
        <title>Whole genome sequence of Novosphingobium resinovorum KF1.</title>
        <authorList>
            <person name="Gan H.M."/>
            <person name="Gan H.Y."/>
            <person name="Chew T.H."/>
            <person name="Savka M.A."/>
        </authorList>
    </citation>
    <scope>NUCLEOTIDE SEQUENCE [LARGE SCALE GENOMIC DNA]</scope>
    <source>
        <strain evidence="4 5">KF1</strain>
    </source>
</reference>
<evidence type="ECO:0000313" key="6">
    <source>
        <dbReference type="Proteomes" id="UP000094626"/>
    </source>
</evidence>
<evidence type="ECO:0000259" key="1">
    <source>
        <dbReference type="Pfam" id="PF23212"/>
    </source>
</evidence>
<evidence type="ECO:0000259" key="2">
    <source>
        <dbReference type="Pfam" id="PF23213"/>
    </source>
</evidence>
<protein>
    <submittedName>
        <fullName evidence="4">Uncharacterized protein</fullName>
    </submittedName>
</protein>
<evidence type="ECO:0000313" key="3">
    <source>
        <dbReference type="EMBL" id="AOR78898.1"/>
    </source>
</evidence>
<reference evidence="6" key="3">
    <citation type="journal article" date="2017" name="J. Biotechnol.">
        <title>Complete genome sequence of Novosphingobium resinovorum SA1, a versatile xenobiotic-degrading bacterium capable of utilizing sulfanilic acid.</title>
        <authorList>
            <person name="Hegedus B."/>
            <person name="Kos P.B."/>
            <person name="Balint B."/>
            <person name="Maroti G."/>
            <person name="Gan H.M."/>
            <person name="Perei K."/>
            <person name="Rakhely G."/>
        </authorList>
    </citation>
    <scope>NUCLEOTIDE SEQUENCE [LARGE SCALE GENOMIC DNA]</scope>
    <source>
        <strain evidence="6">SA1</strain>
    </source>
</reference>
<sequence length="322" mass="35265">MIAREHAEFQFGADASYDWCETNFFPFSVPEACISGSIYVLSRPKLGVAMVDVLVQDRIAPAWEAQAYVDNQQHLPCPTSLLRYAFPNGLAVEAVDPLSHYRIRYEGIDDTAFELDFQALMAPFDMNDPAIDPTAAGRIGAGWGGAAFSGHYEITGRITGRLRLRGREYAVDCVDTLDRSWGPRKERDNGNATWIHGSFAEKLTVHAFLGLDPAARSGFGPLISGYVLEDGVVSGLVSAQGAVERHAGLPMSNHLQVEDALGRRHELTAAAINGCVWAPFPSMVYAQSFMRWNCAGMLGFGVQQDVLSRSYLTRNRDALNGT</sequence>
<dbReference type="RefSeq" id="WP_051586791.1">
    <property type="nucleotide sequence ID" value="NZ_CP017076.1"/>
</dbReference>
<dbReference type="PATRIC" id="fig|158500.4.peg.1894"/>
<keyword evidence="3" id="KW-0614">Plasmid</keyword>
<gene>
    <name evidence="3" type="ORF">BES08_18490</name>
    <name evidence="4" type="ORF">BV97_01849</name>
</gene>
<dbReference type="InterPro" id="IPR055492">
    <property type="entry name" value="DUF7064"/>
</dbReference>
<accession>A0A031K134</accession>
<proteinExistence type="predicted"/>
<feature type="domain" description="DUF7065" evidence="2">
    <location>
        <begin position="148"/>
        <end position="184"/>
    </location>
</feature>
<geneLocation type="plasmid" evidence="3 6">
    <name>pSA1</name>
</geneLocation>
<dbReference type="Pfam" id="PF23212">
    <property type="entry name" value="DUF7064"/>
    <property type="match status" value="1"/>
</dbReference>